<feature type="region of interest" description="Disordered" evidence="1">
    <location>
        <begin position="1"/>
        <end position="60"/>
    </location>
</feature>
<name>A0A518HET8_9BACT</name>
<feature type="region of interest" description="Disordered" evidence="1">
    <location>
        <begin position="85"/>
        <end position="110"/>
    </location>
</feature>
<evidence type="ECO:0000313" key="2">
    <source>
        <dbReference type="EMBL" id="QDV39360.1"/>
    </source>
</evidence>
<reference evidence="2 3" key="1">
    <citation type="submission" date="2019-02" db="EMBL/GenBank/DDBJ databases">
        <title>Deep-cultivation of Planctomycetes and their phenomic and genomic characterization uncovers novel biology.</title>
        <authorList>
            <person name="Wiegand S."/>
            <person name="Jogler M."/>
            <person name="Boedeker C."/>
            <person name="Pinto D."/>
            <person name="Vollmers J."/>
            <person name="Rivas-Marin E."/>
            <person name="Kohn T."/>
            <person name="Peeters S.H."/>
            <person name="Heuer A."/>
            <person name="Rast P."/>
            <person name="Oberbeckmann S."/>
            <person name="Bunk B."/>
            <person name="Jeske O."/>
            <person name="Meyerdierks A."/>
            <person name="Storesund J.E."/>
            <person name="Kallscheuer N."/>
            <person name="Luecker S."/>
            <person name="Lage O.M."/>
            <person name="Pohl T."/>
            <person name="Merkel B.J."/>
            <person name="Hornburger P."/>
            <person name="Mueller R.-W."/>
            <person name="Bruemmer F."/>
            <person name="Labrenz M."/>
            <person name="Spormann A.M."/>
            <person name="Op den Camp H."/>
            <person name="Overmann J."/>
            <person name="Amann R."/>
            <person name="Jetten M.S.M."/>
            <person name="Mascher T."/>
            <person name="Medema M.H."/>
            <person name="Devos D.P."/>
            <person name="Kaster A.-K."/>
            <person name="Ovreas L."/>
            <person name="Rohde M."/>
            <person name="Galperin M.Y."/>
            <person name="Jogler C."/>
        </authorList>
    </citation>
    <scope>NUCLEOTIDE SEQUENCE [LARGE SCALE GENOMIC DNA]</scope>
    <source>
        <strain evidence="2 3">ElP</strain>
        <plasmid evidence="3">pelp_2</plasmid>
    </source>
</reference>
<accession>A0A518HET8</accession>
<protein>
    <submittedName>
        <fullName evidence="2">Uncharacterized protein</fullName>
    </submittedName>
</protein>
<feature type="compositionally biased region" description="Basic and acidic residues" evidence="1">
    <location>
        <begin position="14"/>
        <end position="25"/>
    </location>
</feature>
<dbReference type="Proteomes" id="UP000317835">
    <property type="component" value="Plasmid pElP_2"/>
</dbReference>
<gene>
    <name evidence="2" type="ORF">ElP_73260</name>
</gene>
<evidence type="ECO:0000313" key="3">
    <source>
        <dbReference type="Proteomes" id="UP000317835"/>
    </source>
</evidence>
<dbReference type="EMBL" id="CP036428">
    <property type="protein sequence ID" value="QDV39360.1"/>
    <property type="molecule type" value="Genomic_DNA"/>
</dbReference>
<dbReference type="KEGG" id="tpla:ElP_73260"/>
<evidence type="ECO:0000256" key="1">
    <source>
        <dbReference type="SAM" id="MobiDB-lite"/>
    </source>
</evidence>
<dbReference type="AlphaFoldDB" id="A0A518HET8"/>
<sequence>MTNLGHPAYPRPKGTGDHNMPEKRGQATSASRTPREARVVGPRLDCLKSNPDRDTGSPAATLTQRGVTACRVTYNKYCAEMQEIRRAGPEGSTRSHRQGRRAASLAGGRT</sequence>
<proteinExistence type="predicted"/>
<keyword evidence="2" id="KW-0614">Plasmid</keyword>
<geneLocation type="plasmid" evidence="3">
    <name>pelp_2</name>
</geneLocation>
<keyword evidence="3" id="KW-1185">Reference proteome</keyword>
<organism evidence="2 3">
    <name type="scientific">Tautonia plasticadhaerens</name>
    <dbReference type="NCBI Taxonomy" id="2527974"/>
    <lineage>
        <taxon>Bacteria</taxon>
        <taxon>Pseudomonadati</taxon>
        <taxon>Planctomycetota</taxon>
        <taxon>Planctomycetia</taxon>
        <taxon>Isosphaerales</taxon>
        <taxon>Isosphaeraceae</taxon>
        <taxon>Tautonia</taxon>
    </lineage>
</organism>